<dbReference type="AlphaFoldDB" id="A0A915J037"/>
<evidence type="ECO:0000313" key="1">
    <source>
        <dbReference type="Proteomes" id="UP000887565"/>
    </source>
</evidence>
<accession>A0A915J037</accession>
<dbReference type="Proteomes" id="UP000887565">
    <property type="component" value="Unplaced"/>
</dbReference>
<keyword evidence="1" id="KW-1185">Reference proteome</keyword>
<dbReference type="WBParaSite" id="nRc.2.0.1.t19449-RA">
    <property type="protein sequence ID" value="nRc.2.0.1.t19449-RA"/>
    <property type="gene ID" value="nRc.2.0.1.g19449"/>
</dbReference>
<evidence type="ECO:0000313" key="2">
    <source>
        <dbReference type="WBParaSite" id="nRc.2.0.1.t19449-RA"/>
    </source>
</evidence>
<organism evidence="1 2">
    <name type="scientific">Romanomermis culicivorax</name>
    <name type="common">Nematode worm</name>
    <dbReference type="NCBI Taxonomy" id="13658"/>
    <lineage>
        <taxon>Eukaryota</taxon>
        <taxon>Metazoa</taxon>
        <taxon>Ecdysozoa</taxon>
        <taxon>Nematoda</taxon>
        <taxon>Enoplea</taxon>
        <taxon>Dorylaimia</taxon>
        <taxon>Mermithida</taxon>
        <taxon>Mermithoidea</taxon>
        <taxon>Mermithidae</taxon>
        <taxon>Romanomermis</taxon>
    </lineage>
</organism>
<name>A0A915J037_ROMCU</name>
<reference evidence="2" key="1">
    <citation type="submission" date="2022-11" db="UniProtKB">
        <authorList>
            <consortium name="WormBaseParasite"/>
        </authorList>
    </citation>
    <scope>IDENTIFICATION</scope>
</reference>
<protein>
    <submittedName>
        <fullName evidence="2">Uncharacterized protein</fullName>
    </submittedName>
</protein>
<sequence>VDQTDSGVVGLQQAAGVIQTAGFIEEKGQIGGVNGIDNTELLSP</sequence>
<proteinExistence type="predicted"/>